<name>A0A7W2TUW6_9GAMM</name>
<dbReference type="Proteomes" id="UP000539350">
    <property type="component" value="Unassembled WGS sequence"/>
</dbReference>
<dbReference type="AlphaFoldDB" id="A0A7W2TUW6"/>
<dbReference type="EMBL" id="JACFXU010000013">
    <property type="protein sequence ID" value="MBA6412382.1"/>
    <property type="molecule type" value="Genomic_DNA"/>
</dbReference>
<organism evidence="1 2">
    <name type="scientific">Sediminihaliea albiluteola</name>
    <dbReference type="NCBI Taxonomy" id="2758564"/>
    <lineage>
        <taxon>Bacteria</taxon>
        <taxon>Pseudomonadati</taxon>
        <taxon>Pseudomonadota</taxon>
        <taxon>Gammaproteobacteria</taxon>
        <taxon>Cellvibrionales</taxon>
        <taxon>Halieaceae</taxon>
        <taxon>Sediminihaliea</taxon>
    </lineage>
</organism>
<gene>
    <name evidence="1" type="ORF">H2508_04580</name>
</gene>
<comment type="caution">
    <text evidence="1">The sequence shown here is derived from an EMBL/GenBank/DDBJ whole genome shotgun (WGS) entry which is preliminary data.</text>
</comment>
<accession>A0A7W2TUW6</accession>
<evidence type="ECO:0000313" key="1">
    <source>
        <dbReference type="EMBL" id="MBA6412382.1"/>
    </source>
</evidence>
<proteinExistence type="predicted"/>
<reference evidence="1 2" key="1">
    <citation type="submission" date="2020-07" db="EMBL/GenBank/DDBJ databases">
        <title>Halieaceae bacterium, F7430, whole genome shotgun sequencing project.</title>
        <authorList>
            <person name="Jiang S."/>
            <person name="Liu Z.W."/>
            <person name="Du Z.J."/>
        </authorList>
    </citation>
    <scope>NUCLEOTIDE SEQUENCE [LARGE SCALE GENOMIC DNA]</scope>
    <source>
        <strain evidence="1 2">F7430</strain>
    </source>
</reference>
<keyword evidence="2" id="KW-1185">Reference proteome</keyword>
<evidence type="ECO:0000313" key="2">
    <source>
        <dbReference type="Proteomes" id="UP000539350"/>
    </source>
</evidence>
<protein>
    <submittedName>
        <fullName evidence="1">Uncharacterized protein</fullName>
    </submittedName>
</protein>
<sequence>MRKLRERRAEGIRVLQVEVGIETAEMLIETDYLSVDQAHDYVQVSRALARFIEDATESVTSHSITLDAW</sequence>